<protein>
    <recommendedName>
        <fullName evidence="4">DUF1080 domain-containing protein</fullName>
    </recommendedName>
</protein>
<name>A0ABU9B336_9BACT</name>
<comment type="caution">
    <text evidence="2">The sequence shown here is derived from an EMBL/GenBank/DDBJ whole genome shotgun (WGS) entry which is preliminary data.</text>
</comment>
<evidence type="ECO:0000256" key="1">
    <source>
        <dbReference type="SAM" id="MobiDB-lite"/>
    </source>
</evidence>
<dbReference type="Proteomes" id="UP001371305">
    <property type="component" value="Unassembled WGS sequence"/>
</dbReference>
<evidence type="ECO:0000313" key="3">
    <source>
        <dbReference type="Proteomes" id="UP001371305"/>
    </source>
</evidence>
<reference evidence="2 3" key="1">
    <citation type="submission" date="2024-04" db="EMBL/GenBank/DDBJ databases">
        <title>Luteolibacter sp. isolated from soil.</title>
        <authorList>
            <person name="An J."/>
        </authorList>
    </citation>
    <scope>NUCLEOTIDE SEQUENCE [LARGE SCALE GENOMIC DNA]</scope>
    <source>
        <strain evidence="2 3">Y139</strain>
    </source>
</reference>
<keyword evidence="3" id="KW-1185">Reference proteome</keyword>
<proteinExistence type="predicted"/>
<sequence length="537" mass="58457">MDSNPDLSSRPCRLGIRLLLVTSGVLLASLPLTTLAAPEFQKKLSDEGIATMCKQWHAAEMITAFASPKNAFASAGGLVSEVHKGSYAERHGIVPGSMLISRGDLDFGGNRSAFEAAVTGKLGSTAGKLVWATPDNVLNSAPIADELIGVDFSEQRNMTAWFLRNGQRDKRWDELVVTALVTQDQDPAISESCWAAAAAKGYKPDPLLHWCGMFLSLARADYAAADAHATAYGEIKPPGTEKDFPLRPTDISAVAFLTGEMKRLLPMVKAFDDVSEKEPGARYLEQLASKSPRPADSPSKLADRMKHRSFLQDGTTKGPPWTEATPDKPDSFKVSGFLAKAAAALDTTTHEFIPERLEAPVDHYRSGWLVPSDPARDVDVEITFQIRAGKINGNQAAGFTRAFNFGLCNNTRRPDLNDFDTRCLMIMMDYTNSGAANEPAFDVHPVAPPGQQTDYLGWNGFKPAQRQLTTTPLPPFRQGDSYHTLRVVRVGDWAEALFDGKRIALAPVPPELTNPGMFLRIVGCEITAKALRADVLE</sequence>
<accession>A0ABU9B336</accession>
<organism evidence="2 3">
    <name type="scientific">Luteolibacter soli</name>
    <dbReference type="NCBI Taxonomy" id="3135280"/>
    <lineage>
        <taxon>Bacteria</taxon>
        <taxon>Pseudomonadati</taxon>
        <taxon>Verrucomicrobiota</taxon>
        <taxon>Verrucomicrobiia</taxon>
        <taxon>Verrucomicrobiales</taxon>
        <taxon>Verrucomicrobiaceae</taxon>
        <taxon>Luteolibacter</taxon>
    </lineage>
</organism>
<evidence type="ECO:0000313" key="2">
    <source>
        <dbReference type="EMBL" id="MEK7954415.1"/>
    </source>
</evidence>
<feature type="region of interest" description="Disordered" evidence="1">
    <location>
        <begin position="309"/>
        <end position="329"/>
    </location>
</feature>
<dbReference type="EMBL" id="JBBUKT010000019">
    <property type="protein sequence ID" value="MEK7954415.1"/>
    <property type="molecule type" value="Genomic_DNA"/>
</dbReference>
<dbReference type="RefSeq" id="WP_341408184.1">
    <property type="nucleotide sequence ID" value="NZ_JBBUKT010000019.1"/>
</dbReference>
<evidence type="ECO:0008006" key="4">
    <source>
        <dbReference type="Google" id="ProtNLM"/>
    </source>
</evidence>
<gene>
    <name evidence="2" type="ORF">WKV53_28110</name>
</gene>